<proteinExistence type="predicted"/>
<dbReference type="GO" id="GO:0006355">
    <property type="term" value="P:regulation of DNA-templated transcription"/>
    <property type="evidence" value="ECO:0007669"/>
    <property type="project" value="InterPro"/>
</dbReference>
<dbReference type="PANTHER" id="PTHR43798">
    <property type="entry name" value="MONOACYLGLYCEROL LIPASE"/>
    <property type="match status" value="1"/>
</dbReference>
<dbReference type="InterPro" id="IPR000073">
    <property type="entry name" value="AB_hydrolase_1"/>
</dbReference>
<feature type="domain" description="OmpR/PhoB-type" evidence="4">
    <location>
        <begin position="11"/>
        <end position="109"/>
    </location>
</feature>
<dbReference type="GO" id="GO:0016020">
    <property type="term" value="C:membrane"/>
    <property type="evidence" value="ECO:0007669"/>
    <property type="project" value="TreeGrafter"/>
</dbReference>
<keyword evidence="6" id="KW-1185">Reference proteome</keyword>
<dbReference type="InterPro" id="IPR029058">
    <property type="entry name" value="AB_hydrolase_fold"/>
</dbReference>
<evidence type="ECO:0000313" key="6">
    <source>
        <dbReference type="Proteomes" id="UP000207598"/>
    </source>
</evidence>
<feature type="DNA-binding region" description="OmpR/PhoB-type" evidence="3">
    <location>
        <begin position="11"/>
        <end position="109"/>
    </location>
</feature>
<dbReference type="SMART" id="SM00862">
    <property type="entry name" value="Trans_reg_C"/>
    <property type="match status" value="1"/>
</dbReference>
<organism evidence="5 6">
    <name type="scientific">Maliponia aquimaris</name>
    <dbReference type="NCBI Taxonomy" id="1673631"/>
    <lineage>
        <taxon>Bacteria</taxon>
        <taxon>Pseudomonadati</taxon>
        <taxon>Pseudomonadota</taxon>
        <taxon>Alphaproteobacteria</taxon>
        <taxon>Rhodobacterales</taxon>
        <taxon>Paracoccaceae</taxon>
        <taxon>Maliponia</taxon>
    </lineage>
</organism>
<dbReference type="EMBL" id="FXYF01000007">
    <property type="protein sequence ID" value="SMX43536.1"/>
    <property type="molecule type" value="Genomic_DNA"/>
</dbReference>
<name>A0A238KND5_9RHOB</name>
<evidence type="ECO:0000256" key="1">
    <source>
        <dbReference type="ARBA" id="ARBA00022801"/>
    </source>
</evidence>
<evidence type="ECO:0000256" key="3">
    <source>
        <dbReference type="PROSITE-ProRule" id="PRU01091"/>
    </source>
</evidence>
<dbReference type="Pfam" id="PF00486">
    <property type="entry name" value="Trans_reg_C"/>
    <property type="match status" value="1"/>
</dbReference>
<gene>
    <name evidence="5" type="primary">cadC_2</name>
    <name evidence="5" type="ORF">MAA8898_02850</name>
</gene>
<dbReference type="GO" id="GO:0000160">
    <property type="term" value="P:phosphorelay signal transduction system"/>
    <property type="evidence" value="ECO:0007669"/>
    <property type="project" value="InterPro"/>
</dbReference>
<dbReference type="PRINTS" id="PR00111">
    <property type="entry name" value="ABHYDROLASE"/>
</dbReference>
<dbReference type="Gene3D" id="1.10.10.10">
    <property type="entry name" value="Winged helix-like DNA-binding domain superfamily/Winged helix DNA-binding domain"/>
    <property type="match status" value="1"/>
</dbReference>
<dbReference type="GO" id="GO:0003677">
    <property type="term" value="F:DNA binding"/>
    <property type="evidence" value="ECO:0007669"/>
    <property type="project" value="UniProtKB-UniRule"/>
</dbReference>
<dbReference type="Pfam" id="PF00561">
    <property type="entry name" value="Abhydrolase_1"/>
    <property type="match status" value="1"/>
</dbReference>
<reference evidence="5 6" key="1">
    <citation type="submission" date="2017-05" db="EMBL/GenBank/DDBJ databases">
        <authorList>
            <person name="Song R."/>
            <person name="Chenine A.L."/>
            <person name="Ruprecht R.M."/>
        </authorList>
    </citation>
    <scope>NUCLEOTIDE SEQUENCE [LARGE SCALE GENOMIC DNA]</scope>
    <source>
        <strain evidence="5 6">CECT 8898</strain>
    </source>
</reference>
<dbReference type="Gene3D" id="3.40.50.1820">
    <property type="entry name" value="alpha/beta hydrolase"/>
    <property type="match status" value="1"/>
</dbReference>
<dbReference type="PANTHER" id="PTHR43798:SF31">
    <property type="entry name" value="AB HYDROLASE SUPERFAMILY PROTEIN YCLE"/>
    <property type="match status" value="1"/>
</dbReference>
<dbReference type="SUPFAM" id="SSF53474">
    <property type="entry name" value="alpha/beta-Hydrolases"/>
    <property type="match status" value="1"/>
</dbReference>
<dbReference type="InterPro" id="IPR036388">
    <property type="entry name" value="WH-like_DNA-bd_sf"/>
</dbReference>
<dbReference type="InterPro" id="IPR001867">
    <property type="entry name" value="OmpR/PhoB-type_DNA-bd"/>
</dbReference>
<evidence type="ECO:0000259" key="4">
    <source>
        <dbReference type="PROSITE" id="PS51755"/>
    </source>
</evidence>
<evidence type="ECO:0000256" key="2">
    <source>
        <dbReference type="ARBA" id="ARBA00023125"/>
    </source>
</evidence>
<dbReference type="InterPro" id="IPR050266">
    <property type="entry name" value="AB_hydrolase_sf"/>
</dbReference>
<dbReference type="AlphaFoldDB" id="A0A238KND5"/>
<dbReference type="Proteomes" id="UP000207598">
    <property type="component" value="Unassembled WGS sequence"/>
</dbReference>
<dbReference type="GO" id="GO:0016787">
    <property type="term" value="F:hydrolase activity"/>
    <property type="evidence" value="ECO:0007669"/>
    <property type="project" value="UniProtKB-KW"/>
</dbReference>
<dbReference type="InterPro" id="IPR016032">
    <property type="entry name" value="Sig_transdc_resp-reg_C-effctor"/>
</dbReference>
<keyword evidence="1" id="KW-0378">Hydrolase</keyword>
<dbReference type="PROSITE" id="PS51755">
    <property type="entry name" value="OMPR_PHOB"/>
    <property type="match status" value="1"/>
</dbReference>
<dbReference type="SUPFAM" id="SSF46894">
    <property type="entry name" value="C-terminal effector domain of the bipartite response regulators"/>
    <property type="match status" value="1"/>
</dbReference>
<sequence>MAARGAAFTFVMRHAFADCLLDTETLTLTRAGQPVPVEPQVFDLIRLLVENAGRVVTRDEIVDTVWQGRIVSESAISARIAAARKAVGDDGKAQAVIRTVARRGLQLVAGVKTSELAANSPPVAPVPVRTPRVRYARSDTGRALAYSVSGAGTPVVYSGYGQNDVELDWHCAAFRPLYDAIGARHRLVKFDPVGTGRSDLTLPDASFDRRAEDLRAVADAAGLDRFVLFAQSGGCLQAIRFAAKYPDRVTRLLINGGYAEGRSRRGDTHGTETMRGLIAEGWNKPESSFALAFSLLYFPEGPLDLAEEVMQVMRRACPMDNMLAVRDAVNGANVLKDLPHIACPTLIVHSRNDTVHPLSQAQKLAAGIPGAELAVLETANHVPLPGNPAFAPFLDIVLDFLADAAPQGD</sequence>
<keyword evidence="2 3" id="KW-0238">DNA-binding</keyword>
<protein>
    <submittedName>
        <fullName evidence="5">Transcriptional activator CadC</fullName>
    </submittedName>
</protein>
<accession>A0A238KND5</accession>
<evidence type="ECO:0000313" key="5">
    <source>
        <dbReference type="EMBL" id="SMX43536.1"/>
    </source>
</evidence>